<dbReference type="Proteomes" id="UP000054653">
    <property type="component" value="Unassembled WGS sequence"/>
</dbReference>
<keyword evidence="2" id="KW-1185">Reference proteome</keyword>
<dbReference type="EMBL" id="JYDI01000153">
    <property type="protein sequence ID" value="KRY50315.1"/>
    <property type="molecule type" value="Genomic_DNA"/>
</dbReference>
<accession>A0A0V1CM13</accession>
<evidence type="ECO:0000313" key="1">
    <source>
        <dbReference type="EMBL" id="KRY50315.1"/>
    </source>
</evidence>
<sequence>MKFGSFDEANCISPCLANYSVSCLLVDHEVLLFVDGRWQCLCFERLIENPDELWSCLSAILVHISGEFGKIATGAVNWAKWFCRLH</sequence>
<evidence type="ECO:0000313" key="2">
    <source>
        <dbReference type="Proteomes" id="UP000054653"/>
    </source>
</evidence>
<protein>
    <submittedName>
        <fullName evidence="1">Uncharacterized protein</fullName>
    </submittedName>
</protein>
<gene>
    <name evidence="1" type="ORF">T03_15629</name>
</gene>
<reference evidence="1 2" key="1">
    <citation type="submission" date="2015-01" db="EMBL/GenBank/DDBJ databases">
        <title>Evolution of Trichinella species and genotypes.</title>
        <authorList>
            <person name="Korhonen P.K."/>
            <person name="Edoardo P."/>
            <person name="Giuseppe L.R."/>
            <person name="Gasser R.B."/>
        </authorList>
    </citation>
    <scope>NUCLEOTIDE SEQUENCE [LARGE SCALE GENOMIC DNA]</scope>
    <source>
        <strain evidence="1">ISS120</strain>
    </source>
</reference>
<proteinExistence type="predicted"/>
<organism evidence="1 2">
    <name type="scientific">Trichinella britovi</name>
    <name type="common">Parasitic roundworm</name>
    <dbReference type="NCBI Taxonomy" id="45882"/>
    <lineage>
        <taxon>Eukaryota</taxon>
        <taxon>Metazoa</taxon>
        <taxon>Ecdysozoa</taxon>
        <taxon>Nematoda</taxon>
        <taxon>Enoplea</taxon>
        <taxon>Dorylaimia</taxon>
        <taxon>Trichinellida</taxon>
        <taxon>Trichinellidae</taxon>
        <taxon>Trichinella</taxon>
    </lineage>
</organism>
<dbReference type="OrthoDB" id="5919118at2759"/>
<dbReference type="AlphaFoldDB" id="A0A0V1CM13"/>
<name>A0A0V1CM13_TRIBR</name>
<comment type="caution">
    <text evidence="1">The sequence shown here is derived from an EMBL/GenBank/DDBJ whole genome shotgun (WGS) entry which is preliminary data.</text>
</comment>